<evidence type="ECO:0000313" key="2">
    <source>
        <dbReference type="EMBL" id="EFA97519.1"/>
    </source>
</evidence>
<evidence type="ECO:0000313" key="3">
    <source>
        <dbReference type="Proteomes" id="UP000004001"/>
    </source>
</evidence>
<name>D1VZC8_9BACT</name>
<dbReference type="AlphaFoldDB" id="D1VZC8"/>
<accession>D1VZC8</accession>
<comment type="caution">
    <text evidence="2">The sequence shown here is derived from an EMBL/GenBank/DDBJ whole genome shotgun (WGS) entry which is preliminary data.</text>
</comment>
<feature type="coiled-coil region" evidence="1">
    <location>
        <begin position="107"/>
        <end position="134"/>
    </location>
</feature>
<protein>
    <submittedName>
        <fullName evidence="2">Uncharacterized protein</fullName>
    </submittedName>
</protein>
<keyword evidence="3" id="KW-1185">Reference proteome</keyword>
<reference evidence="2 3" key="1">
    <citation type="submission" date="2009-12" db="EMBL/GenBank/DDBJ databases">
        <title>Genome Sequence of Prevotella timonensis CRIS 5C-B1.</title>
        <authorList>
            <person name="Durkin A.S."/>
            <person name="Madupu R."/>
            <person name="Torralba M."/>
            <person name="Methe B."/>
            <person name="Sutton G."/>
            <person name="Strausberg R.L."/>
            <person name="Nelson K.E."/>
        </authorList>
    </citation>
    <scope>NUCLEOTIDE SEQUENCE [LARGE SCALE GENOMIC DNA]</scope>
    <source>
        <strain evidence="2 3">CRIS 5C-B1</strain>
    </source>
</reference>
<evidence type="ECO:0000256" key="1">
    <source>
        <dbReference type="SAM" id="Coils"/>
    </source>
</evidence>
<gene>
    <name evidence="2" type="ORF">HMPREF9019_1780</name>
</gene>
<keyword evidence="1" id="KW-0175">Coiled coil</keyword>
<dbReference type="EMBL" id="ADEF01000031">
    <property type="protein sequence ID" value="EFA97519.1"/>
    <property type="molecule type" value="Genomic_DNA"/>
</dbReference>
<dbReference type="RefSeq" id="WP_008123946.1">
    <property type="nucleotide sequence ID" value="NZ_ADEF01000031.1"/>
</dbReference>
<dbReference type="Proteomes" id="UP000004001">
    <property type="component" value="Unassembled WGS sequence"/>
</dbReference>
<sequence length="402" mass="46735">MGIFDSLFSKKKKDSTTPKVKVEPNMHDYQKTIVSAESRESLLKHADNGRPVVISGGDFSSKTVIIVSKPSKYPNHTFDGKSYPVVTVDRLTIDTYEQVTFIGDIPQEEIDRLYEIEKQRRDAAEKEKDEFDKNQFKAEYEPHRYMRPAITQTKRSDAPKPKPKPIIKEEEEEEKFPVYTLDAEGNMIPLEEPEEKPKPAPNSPWMTDEELTTFEESRKNQVKEAHFDMEVSEEETYIYKLNQLIASLPEFDFYNGDNDKDVSEDHPSVIAIRALQKEADEIMAHGEHFEADKNWTQAAICYEHLVARRYWNPQPYTKLLALYSKASLHASVKQKMQSLITNFFRDRREKMKAELLRLAGKYDSTTYAEKCINEGECVTYYDGIYDIYNPYPVVEEVLMNIM</sequence>
<proteinExistence type="predicted"/>
<organism evidence="2 3">
    <name type="scientific">Hoylesella timonensis CRIS 5C-B1</name>
    <dbReference type="NCBI Taxonomy" id="679189"/>
    <lineage>
        <taxon>Bacteria</taxon>
        <taxon>Pseudomonadati</taxon>
        <taxon>Bacteroidota</taxon>
        <taxon>Bacteroidia</taxon>
        <taxon>Bacteroidales</taxon>
        <taxon>Prevotellaceae</taxon>
        <taxon>Hoylesella</taxon>
    </lineage>
</organism>